<dbReference type="RefSeq" id="WP_307423330.1">
    <property type="nucleotide sequence ID" value="NZ_JAUSVK010000001.1"/>
</dbReference>
<dbReference type="InterPro" id="IPR036409">
    <property type="entry name" value="Aldolase_II/adducin_N_sf"/>
</dbReference>
<evidence type="ECO:0000256" key="2">
    <source>
        <dbReference type="ARBA" id="ARBA00023239"/>
    </source>
</evidence>
<keyword evidence="5" id="KW-1185">Reference proteome</keyword>
<name>A0ABU0FB32_9HYPH</name>
<sequence>MDAATRIKDLIEDIVAANRILAAEMVVDAFGHVSARHPENPDHYLIARALPPEIINAEDIMELTLGGEVVNGDTRKPYLERYIHGAIYEARPEVKSVVHSHSHSVIPYSVTGEKLRPIVHSCAPIGGEVPVWDAQTLFGDTNMLISDMPMGRDFAKVLGPNNAALMRGHGCTVIGRSVREAVYTAVYLEVNAKLQFQASRFPPVKYLTEGEIQIVCERLANAKPNEGYDRAWEYWCRHAGVEARYRTADSV</sequence>
<dbReference type="GO" id="GO:0016829">
    <property type="term" value="F:lyase activity"/>
    <property type="evidence" value="ECO:0007669"/>
    <property type="project" value="UniProtKB-KW"/>
</dbReference>
<organism evidence="4 5">
    <name type="scientific">Labrys monachus</name>
    <dbReference type="NCBI Taxonomy" id="217067"/>
    <lineage>
        <taxon>Bacteria</taxon>
        <taxon>Pseudomonadati</taxon>
        <taxon>Pseudomonadota</taxon>
        <taxon>Alphaproteobacteria</taxon>
        <taxon>Hyphomicrobiales</taxon>
        <taxon>Xanthobacteraceae</taxon>
        <taxon>Labrys</taxon>
    </lineage>
</organism>
<dbReference type="Pfam" id="PF00596">
    <property type="entry name" value="Aldolase_II"/>
    <property type="match status" value="1"/>
</dbReference>
<reference evidence="4 5" key="1">
    <citation type="submission" date="2023-07" db="EMBL/GenBank/DDBJ databases">
        <title>Genomic Encyclopedia of Type Strains, Phase IV (KMG-IV): sequencing the most valuable type-strain genomes for metagenomic binning, comparative biology and taxonomic classification.</title>
        <authorList>
            <person name="Goeker M."/>
        </authorList>
    </citation>
    <scope>NUCLEOTIDE SEQUENCE [LARGE SCALE GENOMIC DNA]</scope>
    <source>
        <strain evidence="4 5">DSM 5896</strain>
    </source>
</reference>
<dbReference type="EC" id="4.1.1.-" evidence="4"/>
<gene>
    <name evidence="4" type="ORF">J3R73_001070</name>
</gene>
<keyword evidence="1" id="KW-0479">Metal-binding</keyword>
<dbReference type="Proteomes" id="UP001237448">
    <property type="component" value="Unassembled WGS sequence"/>
</dbReference>
<dbReference type="SUPFAM" id="SSF53639">
    <property type="entry name" value="AraD/HMP-PK domain-like"/>
    <property type="match status" value="1"/>
</dbReference>
<protein>
    <submittedName>
        <fullName evidence="4">HCOMODA/2-hydroxy-3-carboxy-muconic semialdehyde decarboxylase</fullName>
        <ecNumber evidence="4">4.1.1.-</ecNumber>
    </submittedName>
</protein>
<proteinExistence type="predicted"/>
<dbReference type="PANTHER" id="PTHR22789:SF0">
    <property type="entry name" value="3-OXO-TETRONATE 4-PHOSPHATE DECARBOXYLASE-RELATED"/>
    <property type="match status" value="1"/>
</dbReference>
<dbReference type="EMBL" id="JAUSVK010000001">
    <property type="protein sequence ID" value="MDQ0391278.1"/>
    <property type="molecule type" value="Genomic_DNA"/>
</dbReference>
<comment type="caution">
    <text evidence="4">The sequence shown here is derived from an EMBL/GenBank/DDBJ whole genome shotgun (WGS) entry which is preliminary data.</text>
</comment>
<keyword evidence="2 4" id="KW-0456">Lyase</keyword>
<accession>A0ABU0FB32</accession>
<dbReference type="Gene3D" id="3.40.225.10">
    <property type="entry name" value="Class II aldolase/adducin N-terminal domain"/>
    <property type="match status" value="1"/>
</dbReference>
<evidence type="ECO:0000259" key="3">
    <source>
        <dbReference type="SMART" id="SM01007"/>
    </source>
</evidence>
<evidence type="ECO:0000256" key="1">
    <source>
        <dbReference type="ARBA" id="ARBA00022723"/>
    </source>
</evidence>
<dbReference type="PANTHER" id="PTHR22789">
    <property type="entry name" value="FUCULOSE PHOSPHATE ALDOLASE"/>
    <property type="match status" value="1"/>
</dbReference>
<evidence type="ECO:0000313" key="5">
    <source>
        <dbReference type="Proteomes" id="UP001237448"/>
    </source>
</evidence>
<dbReference type="InterPro" id="IPR050197">
    <property type="entry name" value="Aldolase_class_II_sugar_metab"/>
</dbReference>
<feature type="domain" description="Class II aldolase/adducin N-terminal" evidence="3">
    <location>
        <begin position="12"/>
        <end position="196"/>
    </location>
</feature>
<dbReference type="InterPro" id="IPR001303">
    <property type="entry name" value="Aldolase_II/adducin_N"/>
</dbReference>
<dbReference type="SMART" id="SM01007">
    <property type="entry name" value="Aldolase_II"/>
    <property type="match status" value="1"/>
</dbReference>
<evidence type="ECO:0000313" key="4">
    <source>
        <dbReference type="EMBL" id="MDQ0391278.1"/>
    </source>
</evidence>